<name>A0ACC0BBY3_CATRO</name>
<gene>
    <name evidence="1" type="ORF">M9H77_10503</name>
</gene>
<evidence type="ECO:0000313" key="1">
    <source>
        <dbReference type="EMBL" id="KAI5670139.1"/>
    </source>
</evidence>
<protein>
    <submittedName>
        <fullName evidence="1">Uncharacterized protein</fullName>
    </submittedName>
</protein>
<dbReference type="EMBL" id="CM044703">
    <property type="protein sequence ID" value="KAI5670139.1"/>
    <property type="molecule type" value="Genomic_DNA"/>
</dbReference>
<sequence>MRPIFCGNFEYDARQSDLERLFRRYGKVDRVDMKSGFAFIYMFDERDAEDAIRGLDRIEFGRKGRRLRVEWSKEERGRKPESSRKASFNLRPSKTLFVINFDPYNTKTRDLERHFDPYGKILNVRIRRNFAFIQYESLEDATKALDATNMSKLLDRVITVEYAVKDDDERRNGYSPDRARGRSPRRGYGRGRSPSPYARERASPDYGHGHARSRSPYKRERASPDYGRGSSPVPHGRGRNSDYGHGRSQSRSPRKDINHNHERSPSPRRERQRGENGNKSSPRERMSPDYERRVGAASPVEKKDRVSLDDYERDQSPSPNPDAMDSPGYGGAESPPAERYRSRSSPSRERERSRS</sequence>
<keyword evidence="2" id="KW-1185">Reference proteome</keyword>
<reference evidence="2" key="1">
    <citation type="journal article" date="2023" name="Nat. Plants">
        <title>Single-cell RNA sequencing provides a high-resolution roadmap for understanding the multicellular compartmentation of specialized metabolism.</title>
        <authorList>
            <person name="Sun S."/>
            <person name="Shen X."/>
            <person name="Li Y."/>
            <person name="Li Y."/>
            <person name="Wang S."/>
            <person name="Li R."/>
            <person name="Zhang H."/>
            <person name="Shen G."/>
            <person name="Guo B."/>
            <person name="Wei J."/>
            <person name="Xu J."/>
            <person name="St-Pierre B."/>
            <person name="Chen S."/>
            <person name="Sun C."/>
        </authorList>
    </citation>
    <scope>NUCLEOTIDE SEQUENCE [LARGE SCALE GENOMIC DNA]</scope>
</reference>
<accession>A0ACC0BBY3</accession>
<evidence type="ECO:0000313" key="2">
    <source>
        <dbReference type="Proteomes" id="UP001060085"/>
    </source>
</evidence>
<dbReference type="Proteomes" id="UP001060085">
    <property type="component" value="Linkage Group LG03"/>
</dbReference>
<comment type="caution">
    <text evidence="1">The sequence shown here is derived from an EMBL/GenBank/DDBJ whole genome shotgun (WGS) entry which is preliminary data.</text>
</comment>
<proteinExistence type="predicted"/>
<organism evidence="1 2">
    <name type="scientific">Catharanthus roseus</name>
    <name type="common">Madagascar periwinkle</name>
    <name type="synonym">Vinca rosea</name>
    <dbReference type="NCBI Taxonomy" id="4058"/>
    <lineage>
        <taxon>Eukaryota</taxon>
        <taxon>Viridiplantae</taxon>
        <taxon>Streptophyta</taxon>
        <taxon>Embryophyta</taxon>
        <taxon>Tracheophyta</taxon>
        <taxon>Spermatophyta</taxon>
        <taxon>Magnoliopsida</taxon>
        <taxon>eudicotyledons</taxon>
        <taxon>Gunneridae</taxon>
        <taxon>Pentapetalae</taxon>
        <taxon>asterids</taxon>
        <taxon>lamiids</taxon>
        <taxon>Gentianales</taxon>
        <taxon>Apocynaceae</taxon>
        <taxon>Rauvolfioideae</taxon>
        <taxon>Vinceae</taxon>
        <taxon>Catharanthinae</taxon>
        <taxon>Catharanthus</taxon>
    </lineage>
</organism>